<sequence length="467" mass="55195">MMSKKTKTHRPTSLIVAPIPPKLTYYDSRQRVKKNEDNATLRLFMPIQPFDDRFEEAREVTCHMDIEKEVQVHINANHEAFESPYAWRRHFKGFDAKRAQEIRYEMSIEEIIARRSLNVADFSTMESPYVPRIILVLVNAIETHCFRANFWAWMLCEWSDFHKEAVDLLGHLLFVHRHELFLQNVLERLSPALLIRTLRVFLSAFSPKFLHFFKRDIQEIIKRPLYDQFIRPNPNIRLIVQHALLPYSRTIIDTAAFLMLHIQHFLLMYPTSGTERSLLTKIYGPLLIGFSERPVAINKTATFVSEEASLLEAILEVCNAGFWNHLGMLKINSAFDNLQRFVVKLPNLKYSSSTVRKIYREEFEVRDYVSEHYLLQGEKYYGLTKKRKSHVARQTFVFDHGENERKSKEDAIKFRCREFTFENRTPQKSTKLETSKSKVKVSSRRKERQLIAIRSNDAIFRDIQTMR</sequence>
<evidence type="ECO:0000313" key="3">
    <source>
        <dbReference type="WBParaSite" id="TTAC_0000899501-mRNA-1"/>
    </source>
</evidence>
<dbReference type="Proteomes" id="UP000274429">
    <property type="component" value="Unassembled WGS sequence"/>
</dbReference>
<evidence type="ECO:0000313" key="1">
    <source>
        <dbReference type="EMBL" id="VDM33675.1"/>
    </source>
</evidence>
<gene>
    <name evidence="1" type="ORF">TTAC_LOCUS8980</name>
</gene>
<protein>
    <submittedName>
        <fullName evidence="1 3">Uncharacterized protein</fullName>
    </submittedName>
</protein>
<dbReference type="OrthoDB" id="6247869at2759"/>
<keyword evidence="2" id="KW-1185">Reference proteome</keyword>
<dbReference type="WBParaSite" id="TTAC_0000899501-mRNA-1">
    <property type="protein sequence ID" value="TTAC_0000899501-mRNA-1"/>
    <property type="gene ID" value="TTAC_0000899501"/>
</dbReference>
<name>A0A0R3X672_HYDTA</name>
<proteinExistence type="predicted"/>
<reference evidence="1 2" key="2">
    <citation type="submission" date="2018-11" db="EMBL/GenBank/DDBJ databases">
        <authorList>
            <consortium name="Pathogen Informatics"/>
        </authorList>
    </citation>
    <scope>NUCLEOTIDE SEQUENCE [LARGE SCALE GENOMIC DNA]</scope>
</reference>
<organism evidence="3">
    <name type="scientific">Hydatigena taeniaeformis</name>
    <name type="common">Feline tapeworm</name>
    <name type="synonym">Taenia taeniaeformis</name>
    <dbReference type="NCBI Taxonomy" id="6205"/>
    <lineage>
        <taxon>Eukaryota</taxon>
        <taxon>Metazoa</taxon>
        <taxon>Spiralia</taxon>
        <taxon>Lophotrochozoa</taxon>
        <taxon>Platyhelminthes</taxon>
        <taxon>Cestoda</taxon>
        <taxon>Eucestoda</taxon>
        <taxon>Cyclophyllidea</taxon>
        <taxon>Taeniidae</taxon>
        <taxon>Hydatigera</taxon>
    </lineage>
</organism>
<evidence type="ECO:0000313" key="2">
    <source>
        <dbReference type="Proteomes" id="UP000274429"/>
    </source>
</evidence>
<accession>A0A0R3X672</accession>
<dbReference type="EMBL" id="UYWX01020645">
    <property type="protein sequence ID" value="VDM33675.1"/>
    <property type="molecule type" value="Genomic_DNA"/>
</dbReference>
<dbReference type="AlphaFoldDB" id="A0A0R3X672"/>
<reference evidence="3" key="1">
    <citation type="submission" date="2017-02" db="UniProtKB">
        <authorList>
            <consortium name="WormBaseParasite"/>
        </authorList>
    </citation>
    <scope>IDENTIFICATION</scope>
</reference>